<accession>A0A8H7PJ93</accession>
<protein>
    <submittedName>
        <fullName evidence="2">Uncharacterized protein</fullName>
    </submittedName>
</protein>
<sequence length="274" mass="31141">MSSTDTEPCWNTDTDDVDSGGEGPIVVEDALEDQFRSEFSEDEYSEGVAAKEQDVELGMENDDVYKEVHMIVQRTREGLSKKKNILHPMRYGIVDLTGRHAPSQLVLHPWGEITLNASAERRNKTCDPEVRARIGQRCDYLLTYKGHAMCPEVLIGEVSGGIPAGANWKTCFQLSGFRLTIYAVGFFHGMWRVMMLDECLLPISNEDKESRIKVYSILKGLMEAARAEANVIRRMLNSDAYSLEADDRRLFRKREKDDISNFSGTTWTWPFSQI</sequence>
<evidence type="ECO:0000256" key="1">
    <source>
        <dbReference type="SAM" id="MobiDB-lite"/>
    </source>
</evidence>
<dbReference type="OrthoDB" id="2350333at2759"/>
<keyword evidence="3" id="KW-1185">Reference proteome</keyword>
<proteinExistence type="predicted"/>
<comment type="caution">
    <text evidence="2">The sequence shown here is derived from an EMBL/GenBank/DDBJ whole genome shotgun (WGS) entry which is preliminary data.</text>
</comment>
<organism evidence="2 3">
    <name type="scientific">Mortierella isabellina</name>
    <name type="common">Filamentous fungus</name>
    <name type="synonym">Umbelopsis isabellina</name>
    <dbReference type="NCBI Taxonomy" id="91625"/>
    <lineage>
        <taxon>Eukaryota</taxon>
        <taxon>Fungi</taxon>
        <taxon>Fungi incertae sedis</taxon>
        <taxon>Mucoromycota</taxon>
        <taxon>Mucoromycotina</taxon>
        <taxon>Umbelopsidomycetes</taxon>
        <taxon>Umbelopsidales</taxon>
        <taxon>Umbelopsidaceae</taxon>
        <taxon>Umbelopsis</taxon>
    </lineage>
</organism>
<dbReference type="Proteomes" id="UP000654370">
    <property type="component" value="Unassembled WGS sequence"/>
</dbReference>
<evidence type="ECO:0000313" key="3">
    <source>
        <dbReference type="Proteomes" id="UP000654370"/>
    </source>
</evidence>
<evidence type="ECO:0000313" key="2">
    <source>
        <dbReference type="EMBL" id="KAG2174760.1"/>
    </source>
</evidence>
<feature type="compositionally biased region" description="Polar residues" evidence="1">
    <location>
        <begin position="1"/>
        <end position="12"/>
    </location>
</feature>
<feature type="region of interest" description="Disordered" evidence="1">
    <location>
        <begin position="1"/>
        <end position="23"/>
    </location>
</feature>
<gene>
    <name evidence="2" type="ORF">INT43_005818</name>
</gene>
<dbReference type="EMBL" id="JAEPQZ010000012">
    <property type="protein sequence ID" value="KAG2174760.1"/>
    <property type="molecule type" value="Genomic_DNA"/>
</dbReference>
<name>A0A8H7PJ93_MORIS</name>
<dbReference type="AlphaFoldDB" id="A0A8H7PJ93"/>
<reference evidence="2" key="1">
    <citation type="submission" date="2020-12" db="EMBL/GenBank/DDBJ databases">
        <title>Metabolic potential, ecology and presence of endohyphal bacteria is reflected in genomic diversity of Mucoromycotina.</title>
        <authorList>
            <person name="Muszewska A."/>
            <person name="Okrasinska A."/>
            <person name="Steczkiewicz K."/>
            <person name="Drgas O."/>
            <person name="Orlowska M."/>
            <person name="Perlinska-Lenart U."/>
            <person name="Aleksandrzak-Piekarczyk T."/>
            <person name="Szatraj K."/>
            <person name="Zielenkiewicz U."/>
            <person name="Pilsyk S."/>
            <person name="Malc E."/>
            <person name="Mieczkowski P."/>
            <person name="Kruszewska J.S."/>
            <person name="Biernat P."/>
            <person name="Pawlowska J."/>
        </authorList>
    </citation>
    <scope>NUCLEOTIDE SEQUENCE</scope>
    <source>
        <strain evidence="2">WA0000067209</strain>
    </source>
</reference>